<keyword evidence="1" id="KW-0805">Transcription regulation</keyword>
<dbReference type="Proteomes" id="UP001433071">
    <property type="component" value="Unassembled WGS sequence"/>
</dbReference>
<dbReference type="InterPro" id="IPR036388">
    <property type="entry name" value="WH-like_DNA-bd_sf"/>
</dbReference>
<accession>A0ABV1YZ28</accession>
<evidence type="ECO:0000313" key="5">
    <source>
        <dbReference type="Proteomes" id="UP001433071"/>
    </source>
</evidence>
<protein>
    <recommendedName>
        <fullName evidence="6">Transcriptional regulator</fullName>
    </recommendedName>
</protein>
<evidence type="ECO:0000256" key="2">
    <source>
        <dbReference type="ARBA" id="ARBA00023125"/>
    </source>
</evidence>
<dbReference type="InterPro" id="IPR052362">
    <property type="entry name" value="HTH-GbsR_regulator"/>
</dbReference>
<gene>
    <name evidence="4" type="ORF">NKI36_11795</name>
</gene>
<keyword evidence="3" id="KW-0804">Transcription</keyword>
<evidence type="ECO:0000256" key="3">
    <source>
        <dbReference type="ARBA" id="ARBA00023163"/>
    </source>
</evidence>
<organism evidence="4 5">
    <name type="scientific">Mesorhizobium caraganae</name>
    <dbReference type="NCBI Taxonomy" id="483206"/>
    <lineage>
        <taxon>Bacteria</taxon>
        <taxon>Pseudomonadati</taxon>
        <taxon>Pseudomonadota</taxon>
        <taxon>Alphaproteobacteria</taxon>
        <taxon>Hyphomicrobiales</taxon>
        <taxon>Phyllobacteriaceae</taxon>
        <taxon>Mesorhizobium</taxon>
    </lineage>
</organism>
<dbReference type="EMBL" id="JAMYQB010000008">
    <property type="protein sequence ID" value="MER9404734.1"/>
    <property type="molecule type" value="Genomic_DNA"/>
</dbReference>
<dbReference type="RefSeq" id="WP_352557755.1">
    <property type="nucleotide sequence ID" value="NZ_JAMYQB010000008.1"/>
</dbReference>
<evidence type="ECO:0000256" key="1">
    <source>
        <dbReference type="ARBA" id="ARBA00023015"/>
    </source>
</evidence>
<name>A0ABV1YZ28_9HYPH</name>
<keyword evidence="5" id="KW-1185">Reference proteome</keyword>
<reference evidence="4 5" key="1">
    <citation type="journal article" date="2024" name="Proc. Natl. Acad. Sci. U.S.A.">
        <title>The evolutionary genomics of adaptation to stress in wild rhizobium bacteria.</title>
        <authorList>
            <person name="Kehlet-Delgado H."/>
            <person name="Montoya A.P."/>
            <person name="Jensen K.T."/>
            <person name="Wendlandt C.E."/>
            <person name="Dexheimer C."/>
            <person name="Roberts M."/>
            <person name="Torres Martinez L."/>
            <person name="Friesen M.L."/>
            <person name="Griffitts J.S."/>
            <person name="Porter S.S."/>
        </authorList>
    </citation>
    <scope>NUCLEOTIDE SEQUENCE [LARGE SCALE GENOMIC DNA]</scope>
    <source>
        <strain evidence="4 5">M0641</strain>
    </source>
</reference>
<evidence type="ECO:0008006" key="6">
    <source>
        <dbReference type="Google" id="ProtNLM"/>
    </source>
</evidence>
<dbReference type="PANTHER" id="PTHR38465">
    <property type="entry name" value="HTH-TYPE TRANSCRIPTIONAL REGULATOR MJ1563-RELATED"/>
    <property type="match status" value="1"/>
</dbReference>
<evidence type="ECO:0000313" key="4">
    <source>
        <dbReference type="EMBL" id="MER9404734.1"/>
    </source>
</evidence>
<sequence>MSNNRPAEQRFIVDAARLLIPWGVPQTAARLYGYLLLCAEPVSLDRITADLEISKSSASVAARLLEAYRLAQRHGERGSKRALYAVSDNYEGMLSEQNRLLDALADLLKNSTDAVASGAARDRLDEMAAFYLAIRQAMETALGQWRAKKPRSRST</sequence>
<dbReference type="InterPro" id="IPR036390">
    <property type="entry name" value="WH_DNA-bd_sf"/>
</dbReference>
<dbReference type="SUPFAM" id="SSF46785">
    <property type="entry name" value="Winged helix' DNA-binding domain"/>
    <property type="match status" value="1"/>
</dbReference>
<comment type="caution">
    <text evidence="4">The sequence shown here is derived from an EMBL/GenBank/DDBJ whole genome shotgun (WGS) entry which is preliminary data.</text>
</comment>
<keyword evidence="2" id="KW-0238">DNA-binding</keyword>
<dbReference type="Gene3D" id="1.10.10.10">
    <property type="entry name" value="Winged helix-like DNA-binding domain superfamily/Winged helix DNA-binding domain"/>
    <property type="match status" value="1"/>
</dbReference>
<proteinExistence type="predicted"/>
<dbReference type="PANTHER" id="PTHR38465:SF2">
    <property type="entry name" value="HTH-TYPE TRANSCRIPTIONAL REGULATOR MMPR5"/>
    <property type="match status" value="1"/>
</dbReference>